<protein>
    <submittedName>
        <fullName evidence="2">Thiol:disulfide interchange protein</fullName>
    </submittedName>
</protein>
<evidence type="ECO:0000256" key="1">
    <source>
        <dbReference type="SAM" id="Phobius"/>
    </source>
</evidence>
<keyword evidence="1" id="KW-0472">Membrane</keyword>
<keyword evidence="1" id="KW-1133">Transmembrane helix</keyword>
<dbReference type="AlphaFoldDB" id="A0A852VA33"/>
<dbReference type="Proteomes" id="UP000564385">
    <property type="component" value="Unassembled WGS sequence"/>
</dbReference>
<accession>A0A852VA33</accession>
<feature type="transmembrane region" description="Helical" evidence="1">
    <location>
        <begin position="110"/>
        <end position="129"/>
    </location>
</feature>
<dbReference type="EMBL" id="JACCCU010000001">
    <property type="protein sequence ID" value="NYF88540.1"/>
    <property type="molecule type" value="Genomic_DNA"/>
</dbReference>
<sequence>MKRIMWMVGTFAAMYLLATIVGFATYFLLSVRAMWICVFTLMPIVSAGLIYAYLQRLKVSRDATFREASILVAVWIVLSFSLDAITYIVVIPMTSHRALNWTFFLDQSPWIWLSYAVLSLSAYAGRGAYLMRLDTKAVQSGRRVAR</sequence>
<reference evidence="2 3" key="1">
    <citation type="submission" date="2020-07" db="EMBL/GenBank/DDBJ databases">
        <title>Genomic Encyclopedia of Type Strains, Phase IV (KMG-V): Genome sequencing to study the core and pangenomes of soil and plant-associated prokaryotes.</title>
        <authorList>
            <person name="Whitman W."/>
        </authorList>
    </citation>
    <scope>NUCLEOTIDE SEQUENCE [LARGE SCALE GENOMIC DNA]</scope>
    <source>
        <strain evidence="2 3">M8UP22</strain>
    </source>
</reference>
<feature type="transmembrane region" description="Helical" evidence="1">
    <location>
        <begin position="33"/>
        <end position="54"/>
    </location>
</feature>
<evidence type="ECO:0000313" key="2">
    <source>
        <dbReference type="EMBL" id="NYF88540.1"/>
    </source>
</evidence>
<name>A0A852VA33_9BACT</name>
<evidence type="ECO:0000313" key="3">
    <source>
        <dbReference type="Proteomes" id="UP000564385"/>
    </source>
</evidence>
<organism evidence="2 3">
    <name type="scientific">Tunturiibacter lichenicola</name>
    <dbReference type="NCBI Taxonomy" id="2051959"/>
    <lineage>
        <taxon>Bacteria</taxon>
        <taxon>Pseudomonadati</taxon>
        <taxon>Acidobacteriota</taxon>
        <taxon>Terriglobia</taxon>
        <taxon>Terriglobales</taxon>
        <taxon>Acidobacteriaceae</taxon>
        <taxon>Tunturiibacter</taxon>
    </lineage>
</organism>
<proteinExistence type="predicted"/>
<comment type="caution">
    <text evidence="2">The sequence shown here is derived from an EMBL/GenBank/DDBJ whole genome shotgun (WGS) entry which is preliminary data.</text>
</comment>
<keyword evidence="1" id="KW-0812">Transmembrane</keyword>
<feature type="transmembrane region" description="Helical" evidence="1">
    <location>
        <begin position="7"/>
        <end position="27"/>
    </location>
</feature>
<feature type="transmembrane region" description="Helical" evidence="1">
    <location>
        <begin position="70"/>
        <end position="90"/>
    </location>
</feature>
<gene>
    <name evidence="2" type="ORF">HDF08_000607</name>
</gene>